<dbReference type="AlphaFoldDB" id="A0A4R9G8L8"/>
<proteinExistence type="predicted"/>
<dbReference type="OrthoDB" id="325784at2"/>
<accession>A0A4R9G8L8</accession>
<reference evidence="1" key="1">
    <citation type="journal article" date="2019" name="PLoS Negl. Trop. Dis.">
        <title>Revisiting the worldwide diversity of Leptospira species in the environment.</title>
        <authorList>
            <person name="Vincent A.T."/>
            <person name="Schiettekatte O."/>
            <person name="Bourhy P."/>
            <person name="Veyrier F.J."/>
            <person name="Picardeau M."/>
        </authorList>
    </citation>
    <scope>NUCLEOTIDE SEQUENCE [LARGE SCALE GENOMIC DNA]</scope>
    <source>
        <strain evidence="1">SSS9</strain>
    </source>
</reference>
<dbReference type="EMBL" id="RQEP01000005">
    <property type="protein sequence ID" value="TGK08026.1"/>
    <property type="molecule type" value="Genomic_DNA"/>
</dbReference>
<comment type="caution">
    <text evidence="1">The sequence shown here is derived from an EMBL/GenBank/DDBJ whole genome shotgun (WGS) entry which is preliminary data.</text>
</comment>
<protein>
    <submittedName>
        <fullName evidence="1">Uncharacterized protein</fullName>
    </submittedName>
</protein>
<keyword evidence="2" id="KW-1185">Reference proteome</keyword>
<evidence type="ECO:0000313" key="1">
    <source>
        <dbReference type="EMBL" id="TGK08026.1"/>
    </source>
</evidence>
<organism evidence="1 2">
    <name type="scientific">Leptospira semungkisensis</name>
    <dbReference type="NCBI Taxonomy" id="2484985"/>
    <lineage>
        <taxon>Bacteria</taxon>
        <taxon>Pseudomonadati</taxon>
        <taxon>Spirochaetota</taxon>
        <taxon>Spirochaetia</taxon>
        <taxon>Leptospirales</taxon>
        <taxon>Leptospiraceae</taxon>
        <taxon>Leptospira</taxon>
    </lineage>
</organism>
<evidence type="ECO:0000313" key="2">
    <source>
        <dbReference type="Proteomes" id="UP000297453"/>
    </source>
</evidence>
<sequence>MLESFQSATHSQKVQTYYTGEIVYDLETKEGKHLRISRWGKIEYYRSKYETLNPKEGMDFLCAEKIRWELEKRFTATATKMKADPISTANRRETVENLKEYIRFSKAIHSKSQLVRNFLFLSLAKYMEGDQGLPISPCGLTIAAKNIIEIAVRDLKDPEARNAWAAAIPVFSGYELGFTMAGYCE</sequence>
<name>A0A4R9G8L8_9LEPT</name>
<gene>
    <name evidence="1" type="ORF">EHO59_03535</name>
</gene>
<dbReference type="Proteomes" id="UP000297453">
    <property type="component" value="Unassembled WGS sequence"/>
</dbReference>